<sequence>MKKIFGFMSMMILVLALAACGSNNGGNGGEGNQAENTTAAGNGASNTTSTNTAANAGGTEAADAAATRTITYLDQQVEVPGKVERIVITGSMEAMEDALVLDVKPVGAITFAGQFPALFAPITGEAESIGEKSEPNYETILGLKPDVILGTSKFKPEVVDQLKKIAPLIQVSHISTNWEANITLLGELTGKQDLAQQEIEQYKADAEAAKVTLAEKVKDKKVVAIRIRAGKMFVYPETVFVNPLLYGDLGLTPPAEVTSAKAQAEISVEQFAAMNPDYLFIQFSESENADTPNALDELKNNPIMKNVNALKNDKAFVNVIDPLAEGGPAWSRINFLKAAVEKLSQ</sequence>
<keyword evidence="3" id="KW-0813">Transport</keyword>
<evidence type="ECO:0000256" key="2">
    <source>
        <dbReference type="ARBA" id="ARBA00008814"/>
    </source>
</evidence>
<dbReference type="PANTHER" id="PTHR30532">
    <property type="entry name" value="IRON III DICITRATE-BINDING PERIPLASMIC PROTEIN"/>
    <property type="match status" value="1"/>
</dbReference>
<evidence type="ECO:0000256" key="7">
    <source>
        <dbReference type="SAM" id="SignalP"/>
    </source>
</evidence>
<reference evidence="9 10" key="1">
    <citation type="submission" date="2020-08" db="EMBL/GenBank/DDBJ databases">
        <title>Genomic Encyclopedia of Type Strains, Phase III (KMG-III): the genomes of soil and plant-associated and newly described type strains.</title>
        <authorList>
            <person name="Whitman W."/>
        </authorList>
    </citation>
    <scope>NUCLEOTIDE SEQUENCE [LARGE SCALE GENOMIC DNA]</scope>
    <source>
        <strain evidence="9 10">CECT 5862</strain>
    </source>
</reference>
<comment type="caution">
    <text evidence="9">The sequence shown here is derived from an EMBL/GenBank/DDBJ whole genome shotgun (WGS) entry which is preliminary data.</text>
</comment>
<evidence type="ECO:0000313" key="10">
    <source>
        <dbReference type="Proteomes" id="UP000570361"/>
    </source>
</evidence>
<evidence type="ECO:0000256" key="5">
    <source>
        <dbReference type="SAM" id="Coils"/>
    </source>
</evidence>
<comment type="similarity">
    <text evidence="2">Belongs to the bacterial solute-binding protein 8 family.</text>
</comment>
<feature type="chain" id="PRO_5030559529" evidence="7">
    <location>
        <begin position="19"/>
        <end position="345"/>
    </location>
</feature>
<dbReference type="Pfam" id="PF01497">
    <property type="entry name" value="Peripla_BP_2"/>
    <property type="match status" value="1"/>
</dbReference>
<comment type="subcellular location">
    <subcellularLocation>
        <location evidence="1">Cell envelope</location>
    </subcellularLocation>
</comment>
<keyword evidence="4 7" id="KW-0732">Signal</keyword>
<feature type="domain" description="Fe/B12 periplasmic-binding" evidence="8">
    <location>
        <begin position="86"/>
        <end position="345"/>
    </location>
</feature>
<dbReference type="GO" id="GO:1901678">
    <property type="term" value="P:iron coordination entity transport"/>
    <property type="evidence" value="ECO:0007669"/>
    <property type="project" value="UniProtKB-ARBA"/>
</dbReference>
<organism evidence="9 10">
    <name type="scientific">Paenibacillus phyllosphaerae</name>
    <dbReference type="NCBI Taxonomy" id="274593"/>
    <lineage>
        <taxon>Bacteria</taxon>
        <taxon>Bacillati</taxon>
        <taxon>Bacillota</taxon>
        <taxon>Bacilli</taxon>
        <taxon>Bacillales</taxon>
        <taxon>Paenibacillaceae</taxon>
        <taxon>Paenibacillus</taxon>
    </lineage>
</organism>
<evidence type="ECO:0000259" key="8">
    <source>
        <dbReference type="PROSITE" id="PS50983"/>
    </source>
</evidence>
<keyword evidence="10" id="KW-1185">Reference proteome</keyword>
<evidence type="ECO:0000256" key="3">
    <source>
        <dbReference type="ARBA" id="ARBA00022448"/>
    </source>
</evidence>
<gene>
    <name evidence="9" type="ORF">FHS18_004671</name>
</gene>
<dbReference type="PANTHER" id="PTHR30532:SF10">
    <property type="entry name" value="IRON-UPTAKE SYSTEM-BINDING PROTEIN"/>
    <property type="match status" value="1"/>
</dbReference>
<evidence type="ECO:0000256" key="4">
    <source>
        <dbReference type="ARBA" id="ARBA00022729"/>
    </source>
</evidence>
<dbReference type="Proteomes" id="UP000570361">
    <property type="component" value="Unassembled WGS sequence"/>
</dbReference>
<name>A0A7W5FPN8_9BACL</name>
<protein>
    <submittedName>
        <fullName evidence="9">Iron complex transport system substrate-binding protein</fullName>
    </submittedName>
</protein>
<dbReference type="RefSeq" id="WP_183602691.1">
    <property type="nucleotide sequence ID" value="NZ_JACHXK010000013.1"/>
</dbReference>
<evidence type="ECO:0000256" key="1">
    <source>
        <dbReference type="ARBA" id="ARBA00004196"/>
    </source>
</evidence>
<dbReference type="AlphaFoldDB" id="A0A7W5FPN8"/>
<dbReference type="InterPro" id="IPR002491">
    <property type="entry name" value="ABC_transptr_periplasmic_BD"/>
</dbReference>
<accession>A0A7W5FPN8</accession>
<dbReference type="PROSITE" id="PS51257">
    <property type="entry name" value="PROKAR_LIPOPROTEIN"/>
    <property type="match status" value="1"/>
</dbReference>
<feature type="coiled-coil region" evidence="5">
    <location>
        <begin position="185"/>
        <end position="219"/>
    </location>
</feature>
<feature type="region of interest" description="Disordered" evidence="6">
    <location>
        <begin position="29"/>
        <end position="60"/>
    </location>
</feature>
<proteinExistence type="inferred from homology"/>
<evidence type="ECO:0000313" key="9">
    <source>
        <dbReference type="EMBL" id="MBB3112570.1"/>
    </source>
</evidence>
<feature type="signal peptide" evidence="7">
    <location>
        <begin position="1"/>
        <end position="18"/>
    </location>
</feature>
<keyword evidence="5" id="KW-0175">Coiled coil</keyword>
<dbReference type="Gene3D" id="3.40.50.1980">
    <property type="entry name" value="Nitrogenase molybdenum iron protein domain"/>
    <property type="match status" value="2"/>
</dbReference>
<feature type="compositionally biased region" description="Low complexity" evidence="6">
    <location>
        <begin position="32"/>
        <end position="60"/>
    </location>
</feature>
<dbReference type="InterPro" id="IPR051313">
    <property type="entry name" value="Bact_iron-sidero_bind"/>
</dbReference>
<dbReference type="GO" id="GO:0030288">
    <property type="term" value="C:outer membrane-bounded periplasmic space"/>
    <property type="evidence" value="ECO:0007669"/>
    <property type="project" value="TreeGrafter"/>
</dbReference>
<dbReference type="PROSITE" id="PS50983">
    <property type="entry name" value="FE_B12_PBP"/>
    <property type="match status" value="1"/>
</dbReference>
<dbReference type="EMBL" id="JACHXK010000013">
    <property type="protein sequence ID" value="MBB3112570.1"/>
    <property type="molecule type" value="Genomic_DNA"/>
</dbReference>
<dbReference type="SUPFAM" id="SSF53807">
    <property type="entry name" value="Helical backbone' metal receptor"/>
    <property type="match status" value="1"/>
</dbReference>
<evidence type="ECO:0000256" key="6">
    <source>
        <dbReference type="SAM" id="MobiDB-lite"/>
    </source>
</evidence>